<dbReference type="EMBL" id="NEVH01015817">
    <property type="protein sequence ID" value="PNF26707.1"/>
    <property type="molecule type" value="Genomic_DNA"/>
</dbReference>
<accession>A0A2J7QDQ4</accession>
<dbReference type="STRING" id="105785.A0A2J7QDQ4"/>
<dbReference type="SUPFAM" id="SSF109732">
    <property type="entry name" value="HBS1-like domain"/>
    <property type="match status" value="1"/>
</dbReference>
<comment type="caution">
    <text evidence="2">The sequence shown here is derived from an EMBL/GenBank/DDBJ whole genome shotgun (WGS) entry which is preliminary data.</text>
</comment>
<organism evidence="2 3">
    <name type="scientific">Cryptotermes secundus</name>
    <dbReference type="NCBI Taxonomy" id="105785"/>
    <lineage>
        <taxon>Eukaryota</taxon>
        <taxon>Metazoa</taxon>
        <taxon>Ecdysozoa</taxon>
        <taxon>Arthropoda</taxon>
        <taxon>Hexapoda</taxon>
        <taxon>Insecta</taxon>
        <taxon>Pterygota</taxon>
        <taxon>Neoptera</taxon>
        <taxon>Polyneoptera</taxon>
        <taxon>Dictyoptera</taxon>
        <taxon>Blattodea</taxon>
        <taxon>Blattoidea</taxon>
        <taxon>Termitoidae</taxon>
        <taxon>Kalotermitidae</taxon>
        <taxon>Cryptotermitinae</taxon>
        <taxon>Cryptotermes</taxon>
    </lineage>
</organism>
<reference evidence="2 3" key="1">
    <citation type="submission" date="2017-12" db="EMBL/GenBank/DDBJ databases">
        <title>Hemimetabolous genomes reveal molecular basis of termite eusociality.</title>
        <authorList>
            <person name="Harrison M.C."/>
            <person name="Jongepier E."/>
            <person name="Robertson H.M."/>
            <person name="Arning N."/>
            <person name="Bitard-Feildel T."/>
            <person name="Chao H."/>
            <person name="Childers C.P."/>
            <person name="Dinh H."/>
            <person name="Doddapaneni H."/>
            <person name="Dugan S."/>
            <person name="Gowin J."/>
            <person name="Greiner C."/>
            <person name="Han Y."/>
            <person name="Hu H."/>
            <person name="Hughes D.S.T."/>
            <person name="Huylmans A.-K."/>
            <person name="Kemena C."/>
            <person name="Kremer L.P.M."/>
            <person name="Lee S.L."/>
            <person name="Lopez-Ezquerra A."/>
            <person name="Mallet L."/>
            <person name="Monroy-Kuhn J.M."/>
            <person name="Moser A."/>
            <person name="Murali S.C."/>
            <person name="Muzny D.M."/>
            <person name="Otani S."/>
            <person name="Piulachs M.-D."/>
            <person name="Poelchau M."/>
            <person name="Qu J."/>
            <person name="Schaub F."/>
            <person name="Wada-Katsumata A."/>
            <person name="Worley K.C."/>
            <person name="Xie Q."/>
            <person name="Ylla G."/>
            <person name="Poulsen M."/>
            <person name="Gibbs R.A."/>
            <person name="Schal C."/>
            <person name="Richards S."/>
            <person name="Belles X."/>
            <person name="Korb J."/>
            <person name="Bornberg-Bauer E."/>
        </authorList>
    </citation>
    <scope>NUCLEOTIDE SEQUENCE [LARGE SCALE GENOMIC DNA]</scope>
    <source>
        <tissue evidence="2">Whole body</tissue>
    </source>
</reference>
<dbReference type="PROSITE" id="PS50097">
    <property type="entry name" value="BTB"/>
    <property type="match status" value="1"/>
</dbReference>
<dbReference type="InterPro" id="IPR037189">
    <property type="entry name" value="HBS1-like_N_sf"/>
</dbReference>
<dbReference type="Gene3D" id="3.30.710.10">
    <property type="entry name" value="Potassium Channel Kv1.1, Chain A"/>
    <property type="match status" value="2"/>
</dbReference>
<dbReference type="PANTHER" id="PTHR24413">
    <property type="entry name" value="SPECKLE-TYPE POZ PROTEIN"/>
    <property type="match status" value="1"/>
</dbReference>
<dbReference type="Proteomes" id="UP000235965">
    <property type="component" value="Unassembled WGS sequence"/>
</dbReference>
<sequence>MAAHGFVGTWEVVGCISQSGNTEKTGIEGTLFCLDESGDVVWTVPEETEAIPLFNCETYEISDTALSGVVVRFGAYAGHVIEFMVDHPDPQDVMLLTCEDWCLLHCKRVVASDPEPPIDSSFSLLPALEDGYFSDLSITASNNKQFPVHTCILRLSAPELDWSHQPPPLSGLSEDVLGTILHFLYAECLPANLGEQTARHCIAAATSLPGLERLVQMCELYLKNMALKQQIIGFVSDMHACASQIIEHFSTKMSPGEHSADSLNSNPAKLCFVVKQSVREAAVAGVKLLLLCDLFTKRKTELSREERHEIIRYAKSRLPIFMSQLHRFLQGVKSTFSSMSPSQRQEVATYLVPEIETILDTVSALVVEIKSALEQIILALSPSEGCRSQKGNLGDILGKSLKNVLHIRELGKLRSFHQRITISLIHLLQKKESFNDMTSANKVRSVARNLEHLIEELPIFLLRLEEVTAALDDKLEWREFKFCFKVGTSKVSGVLQKLLAHSSTLQDVWVQLCDLVQRDAFTQSLFTLGLLDPAQYGGSTGENNHSSRSHIHSTPKQHGYKLNLVESLCVPPMSRTSLLSKSAIQLLSSGQATDMVFEVVTSQETPDCVIDHTHGQVVEPSSAERQQEGEEVCSIQAHRVIVAARCDWFRRALLSGMREAIDRKIVIHDTSPFLFSTFLNYLYSGQLETKELSVDQLADLMLLSDRYEVDSLKQACEQGLKRHIDEDSVLYFLSMGDQFNAKLLRSACLNFISLNPDIMDSELFEELPQNLQAEIYDLVIWVKPRKSQTTEKLLPFPECHSPETPTSVSSSLADIEEMASNIHINSREVEASDSSSLEELPLTQDSARLESCLVQLRDIVGEQVSREELVQVVLAADYDINRALNFYYSS</sequence>
<proteinExistence type="predicted"/>
<dbReference type="FunCoup" id="A0A2J7QDQ4">
    <property type="interactions" value="33"/>
</dbReference>
<dbReference type="OrthoDB" id="684045at2759"/>
<dbReference type="Gene3D" id="1.10.8.10">
    <property type="entry name" value="DNA helicase RuvA subunit, C-terminal domain"/>
    <property type="match status" value="1"/>
</dbReference>
<evidence type="ECO:0000313" key="2">
    <source>
        <dbReference type="EMBL" id="PNF26707.1"/>
    </source>
</evidence>
<gene>
    <name evidence="2" type="ORF">B7P43_G03370</name>
</gene>
<dbReference type="SUPFAM" id="SSF54695">
    <property type="entry name" value="POZ domain"/>
    <property type="match status" value="2"/>
</dbReference>
<dbReference type="AlphaFoldDB" id="A0A2J7QDQ4"/>
<evidence type="ECO:0000313" key="3">
    <source>
        <dbReference type="Proteomes" id="UP000235965"/>
    </source>
</evidence>
<dbReference type="InterPro" id="IPR000210">
    <property type="entry name" value="BTB/POZ_dom"/>
</dbReference>
<dbReference type="CDD" id="cd18186">
    <property type="entry name" value="BTB_POZ_ZBTB_KLHL-like"/>
    <property type="match status" value="1"/>
</dbReference>
<name>A0A2J7QDQ4_9NEOP</name>
<feature type="domain" description="BTB" evidence="1">
    <location>
        <begin position="635"/>
        <end position="691"/>
    </location>
</feature>
<dbReference type="InParanoid" id="A0A2J7QDQ4"/>
<evidence type="ECO:0000259" key="1">
    <source>
        <dbReference type="PROSITE" id="PS50097"/>
    </source>
</evidence>
<dbReference type="InterPro" id="IPR011333">
    <property type="entry name" value="SKP1/BTB/POZ_sf"/>
</dbReference>
<keyword evidence="3" id="KW-1185">Reference proteome</keyword>
<protein>
    <recommendedName>
        <fullName evidence="1">BTB domain-containing protein</fullName>
    </recommendedName>
</protein>
<dbReference type="SMART" id="SM00225">
    <property type="entry name" value="BTB"/>
    <property type="match status" value="2"/>
</dbReference>
<dbReference type="Pfam" id="PF00651">
    <property type="entry name" value="BTB"/>
    <property type="match status" value="1"/>
</dbReference>